<evidence type="ECO:0000256" key="2">
    <source>
        <dbReference type="SAM" id="Phobius"/>
    </source>
</evidence>
<keyword evidence="2" id="KW-0472">Membrane</keyword>
<dbReference type="Proteomes" id="UP001360560">
    <property type="component" value="Unassembled WGS sequence"/>
</dbReference>
<dbReference type="InterPro" id="IPR002889">
    <property type="entry name" value="WSC_carb-bd"/>
</dbReference>
<feature type="domain" description="WSC" evidence="4">
    <location>
        <begin position="21"/>
        <end position="107"/>
    </location>
</feature>
<keyword evidence="6" id="KW-1185">Reference proteome</keyword>
<feature type="compositionally biased region" description="Low complexity" evidence="1">
    <location>
        <begin position="371"/>
        <end position="383"/>
    </location>
</feature>
<evidence type="ECO:0000256" key="3">
    <source>
        <dbReference type="SAM" id="SignalP"/>
    </source>
</evidence>
<feature type="region of interest" description="Disordered" evidence="1">
    <location>
        <begin position="371"/>
        <end position="399"/>
    </location>
</feature>
<organism evidence="5 6">
    <name type="scientific">Saccharomycopsis crataegensis</name>
    <dbReference type="NCBI Taxonomy" id="43959"/>
    <lineage>
        <taxon>Eukaryota</taxon>
        <taxon>Fungi</taxon>
        <taxon>Dikarya</taxon>
        <taxon>Ascomycota</taxon>
        <taxon>Saccharomycotina</taxon>
        <taxon>Saccharomycetes</taxon>
        <taxon>Saccharomycopsidaceae</taxon>
        <taxon>Saccharomycopsis</taxon>
    </lineage>
</organism>
<keyword evidence="2" id="KW-1133">Transmembrane helix</keyword>
<reference evidence="5 6" key="1">
    <citation type="journal article" date="2023" name="Elife">
        <title>Identification of key yeast species and microbe-microbe interactions impacting larval growth of Drosophila in the wild.</title>
        <authorList>
            <person name="Mure A."/>
            <person name="Sugiura Y."/>
            <person name="Maeda R."/>
            <person name="Honda K."/>
            <person name="Sakurai N."/>
            <person name="Takahashi Y."/>
            <person name="Watada M."/>
            <person name="Katoh T."/>
            <person name="Gotoh A."/>
            <person name="Gotoh Y."/>
            <person name="Taniguchi I."/>
            <person name="Nakamura K."/>
            <person name="Hayashi T."/>
            <person name="Katayama T."/>
            <person name="Uemura T."/>
            <person name="Hattori Y."/>
        </authorList>
    </citation>
    <scope>NUCLEOTIDE SEQUENCE [LARGE SCALE GENOMIC DNA]</scope>
    <source>
        <strain evidence="5 6">SC-9</strain>
    </source>
</reference>
<dbReference type="SMART" id="SM00321">
    <property type="entry name" value="WSC"/>
    <property type="match status" value="1"/>
</dbReference>
<dbReference type="Pfam" id="PF01822">
    <property type="entry name" value="WSC"/>
    <property type="match status" value="1"/>
</dbReference>
<feature type="compositionally biased region" description="Polar residues" evidence="1">
    <location>
        <begin position="243"/>
        <end position="253"/>
    </location>
</feature>
<accession>A0AAV5QM74</accession>
<dbReference type="AlphaFoldDB" id="A0AAV5QM74"/>
<sequence>MNSKALFICFMLLQLQKALSTFTYLGCYPKSAFSGTGTSYTYQSEGYCTNKCSGYSYAAMIDGSTCLCSNSAPSTSSSSESNCDTSCSGYPQDTCGGDDYYSVYSDGDSESSSSLSSSSSSSSLSASSLLSSASASASTSASTSSSSITSATTSSSSSLSSRSSSSSSSSTTSTSTSTSSHSVMSSSSLATPSTIETTSFAVSTNDGRTITSATVIKTTLSYSNVYVTYTAPATSSTSSSSAGETNSKNKSSNGLAKGAIAGITIGSIAAVLIFLAVLLFIWRQRMKSKNLEKTQNAAIAATMIANNHSGRYPEKKRFSNLHDPVDDEDAEFGPVIGSTGDGNNTSAGASNFSRNPSSRFNFNDGLGIRTNSPLLSSTSPNTSGHQKDPSVGTVVNDSGLSRDLSFDDNTNAVLGGGIAEQEEDIDVFNFSDPNELLTTSLAAAGGAPGLRVTNPDRYSVISSVSGLTNVNTNTAAAHVLGSQSIINDSDDDLFKDRVK</sequence>
<feature type="signal peptide" evidence="3">
    <location>
        <begin position="1"/>
        <end position="20"/>
    </location>
</feature>
<dbReference type="PROSITE" id="PS51212">
    <property type="entry name" value="WSC"/>
    <property type="match status" value="1"/>
</dbReference>
<feature type="compositionally biased region" description="Low complexity" evidence="1">
    <location>
        <begin position="233"/>
        <end position="242"/>
    </location>
</feature>
<name>A0AAV5QM74_9ASCO</name>
<evidence type="ECO:0000256" key="1">
    <source>
        <dbReference type="SAM" id="MobiDB-lite"/>
    </source>
</evidence>
<dbReference type="EMBL" id="BTFZ01000011">
    <property type="protein sequence ID" value="GMM35892.1"/>
    <property type="molecule type" value="Genomic_DNA"/>
</dbReference>
<comment type="caution">
    <text evidence="5">The sequence shown here is derived from an EMBL/GenBank/DDBJ whole genome shotgun (WGS) entry which is preliminary data.</text>
</comment>
<dbReference type="GeneID" id="90073867"/>
<proteinExistence type="predicted"/>
<feature type="chain" id="PRO_5044000198" evidence="3">
    <location>
        <begin position="21"/>
        <end position="499"/>
    </location>
</feature>
<dbReference type="RefSeq" id="XP_064852888.1">
    <property type="nucleotide sequence ID" value="XM_064996816.1"/>
</dbReference>
<feature type="transmembrane region" description="Helical" evidence="2">
    <location>
        <begin position="259"/>
        <end position="282"/>
    </location>
</feature>
<feature type="region of interest" description="Disordered" evidence="1">
    <location>
        <begin position="139"/>
        <end position="190"/>
    </location>
</feature>
<evidence type="ECO:0000313" key="6">
    <source>
        <dbReference type="Proteomes" id="UP001360560"/>
    </source>
</evidence>
<gene>
    <name evidence="5" type="ORF">DASC09_032170</name>
</gene>
<keyword evidence="2" id="KW-0812">Transmembrane</keyword>
<keyword evidence="3" id="KW-0732">Signal</keyword>
<protein>
    <submittedName>
        <fullName evidence="5">Slg1 protein</fullName>
    </submittedName>
</protein>
<evidence type="ECO:0000313" key="5">
    <source>
        <dbReference type="EMBL" id="GMM35892.1"/>
    </source>
</evidence>
<evidence type="ECO:0000259" key="4">
    <source>
        <dbReference type="PROSITE" id="PS51212"/>
    </source>
</evidence>
<feature type="region of interest" description="Disordered" evidence="1">
    <location>
        <begin position="233"/>
        <end position="253"/>
    </location>
</feature>